<keyword evidence="2" id="KW-1185">Reference proteome</keyword>
<dbReference type="NCBIfam" id="TIGR01600">
    <property type="entry name" value="phage_tail_L"/>
    <property type="match status" value="1"/>
</dbReference>
<dbReference type="InterPro" id="IPR006487">
    <property type="entry name" value="Phage_lambda_L"/>
</dbReference>
<organism evidence="1 2">
    <name type="scientific">Pectobacterium aroidearum</name>
    <dbReference type="NCBI Taxonomy" id="1201031"/>
    <lineage>
        <taxon>Bacteria</taxon>
        <taxon>Pseudomonadati</taxon>
        <taxon>Pseudomonadota</taxon>
        <taxon>Gammaproteobacteria</taxon>
        <taxon>Enterobacterales</taxon>
        <taxon>Pectobacteriaceae</taxon>
        <taxon>Pectobacterium</taxon>
    </lineage>
</organism>
<dbReference type="Pfam" id="PF05100">
    <property type="entry name" value="Phage_tail_L"/>
    <property type="match status" value="1"/>
</dbReference>
<dbReference type="EMBL" id="JACERK010000017">
    <property type="protein sequence ID" value="MBA5234744.1"/>
    <property type="molecule type" value="Genomic_DNA"/>
</dbReference>
<accession>A0ABR5ZJK6</accession>
<dbReference type="Proteomes" id="UP000530038">
    <property type="component" value="Unassembled WGS sequence"/>
</dbReference>
<reference evidence="1 2" key="1">
    <citation type="submission" date="2020-07" db="EMBL/GenBank/DDBJ databases">
        <title>Characterization of Pectobacterium aroidearum strains causing soft rot on Amorphophallus konjac.</title>
        <authorList>
            <person name="Xie H."/>
        </authorList>
    </citation>
    <scope>NUCLEOTIDE SEQUENCE [LARGE SCALE GENOMIC DNA]</scope>
    <source>
        <strain evidence="1 2">MY10</strain>
    </source>
</reference>
<comment type="caution">
    <text evidence="1">The sequence shown here is derived from an EMBL/GenBank/DDBJ whole genome shotgun (WGS) entry which is preliminary data.</text>
</comment>
<protein>
    <submittedName>
        <fullName evidence="1">Phage minor tail protein L</fullName>
    </submittedName>
</protein>
<sequence>MSITSTLQKLEPGAPVDLIEVDCTAFGGDVLYFHNYALPYTAAELLAAGDDIDSLPAKPIFWQGIKYSAWPSQITGGGASADGSSIRPKLTVGNPDYAISRLCDEFQNLLLAKVTVHHTFAEFLDAENFLDGNPNANPETETLDVWYIGNKTNDNETSVEFSLQSPADVQNQKFPQRQMTSRCEWCMRGQYRMANCGYTGTNYFDKDGNPVDNPAADECAGTVSACKLRWGPDSELPHGGFVAVSLIRI</sequence>
<proteinExistence type="predicted"/>
<evidence type="ECO:0000313" key="2">
    <source>
        <dbReference type="Proteomes" id="UP000530038"/>
    </source>
</evidence>
<name>A0ABR5ZJK6_9GAMM</name>
<evidence type="ECO:0000313" key="1">
    <source>
        <dbReference type="EMBL" id="MBA5234744.1"/>
    </source>
</evidence>
<dbReference type="RefSeq" id="WP_181838323.1">
    <property type="nucleotide sequence ID" value="NZ_JACERK010000017.1"/>
</dbReference>
<gene>
    <name evidence="1" type="ORF">H2Y56_21935</name>
</gene>